<accession>A0A2S5R7V1</accession>
<reference evidence="1 2" key="1">
    <citation type="submission" date="2017-11" db="EMBL/GenBank/DDBJ databases">
        <title>Comparative genomic analysis of Holospora spp., intranuclear symbionts of paramecia.</title>
        <authorList>
            <person name="Garushyants S.K."/>
            <person name="Beliavskaya A."/>
            <person name="Malko D.B."/>
            <person name="Logacheva M.D."/>
            <person name="Rautian M.S."/>
            <person name="Gelfand M.S."/>
        </authorList>
    </citation>
    <scope>NUCLEOTIDE SEQUENCE [LARGE SCALE GENOMIC DNA]</scope>
    <source>
        <strain evidence="2">02AZ16</strain>
    </source>
</reference>
<organism evidence="1 2">
    <name type="scientific">Holospora curviuscula</name>
    <dbReference type="NCBI Taxonomy" id="1082868"/>
    <lineage>
        <taxon>Bacteria</taxon>
        <taxon>Pseudomonadati</taxon>
        <taxon>Pseudomonadota</taxon>
        <taxon>Alphaproteobacteria</taxon>
        <taxon>Holosporales</taxon>
        <taxon>Holosporaceae</taxon>
        <taxon>Holospora</taxon>
    </lineage>
</organism>
<dbReference type="EMBL" id="PHHC01000106">
    <property type="protein sequence ID" value="PPE03373.1"/>
    <property type="molecule type" value="Genomic_DNA"/>
</dbReference>
<keyword evidence="2" id="KW-1185">Reference proteome</keyword>
<gene>
    <name evidence="1" type="ORF">HCUR_01167</name>
</gene>
<protein>
    <submittedName>
        <fullName evidence="1">Uncharacterized protein</fullName>
    </submittedName>
</protein>
<dbReference type="Proteomes" id="UP000239425">
    <property type="component" value="Unassembled WGS sequence"/>
</dbReference>
<evidence type="ECO:0000313" key="2">
    <source>
        <dbReference type="Proteomes" id="UP000239425"/>
    </source>
</evidence>
<evidence type="ECO:0000313" key="1">
    <source>
        <dbReference type="EMBL" id="PPE03373.1"/>
    </source>
</evidence>
<proteinExistence type="predicted"/>
<sequence>MLIKVIWIWGDFQREKIKQKKEKARREKRSAYFKRICSIAGLVNNQSIEPITNLAIGIFLMVG</sequence>
<comment type="caution">
    <text evidence="1">The sequence shown here is derived from an EMBL/GenBank/DDBJ whole genome shotgun (WGS) entry which is preliminary data.</text>
</comment>
<name>A0A2S5R7V1_9PROT</name>
<dbReference type="AlphaFoldDB" id="A0A2S5R7V1"/>